<proteinExistence type="predicted"/>
<dbReference type="PROSITE" id="PS00018">
    <property type="entry name" value="EF_HAND_1"/>
    <property type="match status" value="1"/>
</dbReference>
<comment type="caution">
    <text evidence="1">The sequence shown here is derived from an EMBL/GenBank/DDBJ whole genome shotgun (WGS) entry which is preliminary data.</text>
</comment>
<dbReference type="AlphaFoldDB" id="A0A7K4NLR0"/>
<reference evidence="1 2" key="1">
    <citation type="journal article" date="2019" name="Environ. Microbiol.">
        <title>Genomics insights into ecotype formation of ammonia-oxidizing archaea in the deep ocean.</title>
        <authorList>
            <person name="Wang Y."/>
            <person name="Huang J.M."/>
            <person name="Cui G.J."/>
            <person name="Nunoura T."/>
            <person name="Takaki Y."/>
            <person name="Li W.L."/>
            <person name="Li J."/>
            <person name="Gao Z.M."/>
            <person name="Takai K."/>
            <person name="Zhang A.Q."/>
            <person name="Stepanauskas R."/>
        </authorList>
    </citation>
    <scope>NUCLEOTIDE SEQUENCE [LARGE SCALE GENOMIC DNA]</scope>
    <source>
        <strain evidence="1 2">N8</strain>
    </source>
</reference>
<dbReference type="EMBL" id="JACAST010000020">
    <property type="protein sequence ID" value="NWK02264.1"/>
    <property type="molecule type" value="Genomic_DNA"/>
</dbReference>
<evidence type="ECO:0000313" key="2">
    <source>
        <dbReference type="Proteomes" id="UP000529843"/>
    </source>
</evidence>
<accession>A0A7K4NLR0</accession>
<dbReference type="InterPro" id="IPR018247">
    <property type="entry name" value="EF_Hand_1_Ca_BS"/>
</dbReference>
<evidence type="ECO:0000313" key="1">
    <source>
        <dbReference type="EMBL" id="NWK02264.1"/>
    </source>
</evidence>
<name>A0A7K4NLR0_9ARCH</name>
<gene>
    <name evidence="1" type="ORF">HX804_03045</name>
</gene>
<dbReference type="Proteomes" id="UP000529843">
    <property type="component" value="Unassembled WGS sequence"/>
</dbReference>
<organism evidence="1 2">
    <name type="scientific">Marine Group I thaumarchaeote</name>
    <dbReference type="NCBI Taxonomy" id="2511932"/>
    <lineage>
        <taxon>Archaea</taxon>
        <taxon>Nitrososphaerota</taxon>
        <taxon>Marine Group I</taxon>
    </lineage>
</organism>
<protein>
    <submittedName>
        <fullName evidence="1">Uncharacterized protein</fullName>
    </submittedName>
</protein>
<sequence length="107" mass="12573">MKWREKIGYYAKEIKKEMRETGSPASGDFDSLEGFYADKEKIKKALSRVDELIELYDDEDKEKVVDLKEIKKLLSVSSINEARENLIAYYPLTCLDYLEEIKKILEK</sequence>